<dbReference type="PANTHER" id="PTHR11388:SF100">
    <property type="entry name" value="SOLUTE CARRIER ORGANIC ANION TRANSPORTER FAMILY MEMBER 4A1"/>
    <property type="match status" value="1"/>
</dbReference>
<feature type="transmembrane region" description="Helical" evidence="2">
    <location>
        <begin position="52"/>
        <end position="70"/>
    </location>
</feature>
<evidence type="ECO:0000313" key="3">
    <source>
        <dbReference type="EMBL" id="GMS86006.1"/>
    </source>
</evidence>
<keyword evidence="2" id="KW-0472">Membrane</keyword>
<evidence type="ECO:0008006" key="5">
    <source>
        <dbReference type="Google" id="ProtNLM"/>
    </source>
</evidence>
<dbReference type="AlphaFoldDB" id="A0AAV5SRK3"/>
<feature type="transmembrane region" description="Helical" evidence="2">
    <location>
        <begin position="12"/>
        <end position="32"/>
    </location>
</feature>
<keyword evidence="2" id="KW-0812">Transmembrane</keyword>
<feature type="transmembrane region" description="Helical" evidence="2">
    <location>
        <begin position="149"/>
        <end position="175"/>
    </location>
</feature>
<gene>
    <name evidence="3" type="ORF">PENTCL1PPCAC_8181</name>
</gene>
<dbReference type="PANTHER" id="PTHR11388">
    <property type="entry name" value="ORGANIC ANION TRANSPORTER"/>
    <property type="match status" value="1"/>
</dbReference>
<keyword evidence="2" id="KW-1133">Transmembrane helix</keyword>
<dbReference type="GO" id="GO:0043252">
    <property type="term" value="P:sodium-independent organic anion transport"/>
    <property type="evidence" value="ECO:0007669"/>
    <property type="project" value="TreeGrafter"/>
</dbReference>
<protein>
    <recommendedName>
        <fullName evidence="5">Solute carrier organic anion transporter family member</fullName>
    </recommendedName>
</protein>
<dbReference type="InterPro" id="IPR004156">
    <property type="entry name" value="OATP"/>
</dbReference>
<accession>A0AAV5SRK3</accession>
<dbReference type="Gene3D" id="1.20.1250.20">
    <property type="entry name" value="MFS general substrate transporter like domains"/>
    <property type="match status" value="1"/>
</dbReference>
<evidence type="ECO:0000313" key="4">
    <source>
        <dbReference type="Proteomes" id="UP001432027"/>
    </source>
</evidence>
<dbReference type="Proteomes" id="UP001432027">
    <property type="component" value="Unassembled WGS sequence"/>
</dbReference>
<feature type="transmembrane region" description="Helical" evidence="2">
    <location>
        <begin position="187"/>
        <end position="215"/>
    </location>
</feature>
<evidence type="ECO:0000256" key="1">
    <source>
        <dbReference type="ARBA" id="ARBA00023157"/>
    </source>
</evidence>
<proteinExistence type="predicted"/>
<feature type="transmembrane region" description="Helical" evidence="2">
    <location>
        <begin position="77"/>
        <end position="99"/>
    </location>
</feature>
<feature type="non-terminal residue" evidence="3">
    <location>
        <position position="1"/>
    </location>
</feature>
<dbReference type="Pfam" id="PF03137">
    <property type="entry name" value="OATP"/>
    <property type="match status" value="1"/>
</dbReference>
<dbReference type="SUPFAM" id="SSF103473">
    <property type="entry name" value="MFS general substrate transporter"/>
    <property type="match status" value="1"/>
</dbReference>
<evidence type="ECO:0000256" key="2">
    <source>
        <dbReference type="SAM" id="Phobius"/>
    </source>
</evidence>
<organism evidence="3 4">
    <name type="scientific">Pristionchus entomophagus</name>
    <dbReference type="NCBI Taxonomy" id="358040"/>
    <lineage>
        <taxon>Eukaryota</taxon>
        <taxon>Metazoa</taxon>
        <taxon>Ecdysozoa</taxon>
        <taxon>Nematoda</taxon>
        <taxon>Chromadorea</taxon>
        <taxon>Rhabditida</taxon>
        <taxon>Rhabditina</taxon>
        <taxon>Diplogasteromorpha</taxon>
        <taxon>Diplogasteroidea</taxon>
        <taxon>Neodiplogasteridae</taxon>
        <taxon>Pristionchus</taxon>
    </lineage>
</organism>
<dbReference type="EMBL" id="BTSX01000002">
    <property type="protein sequence ID" value="GMS86006.1"/>
    <property type="molecule type" value="Genomic_DNA"/>
</dbReference>
<feature type="transmembrane region" description="Helical" evidence="2">
    <location>
        <begin position="235"/>
        <end position="258"/>
    </location>
</feature>
<dbReference type="GO" id="GO:0015347">
    <property type="term" value="F:sodium-independent organic anion transmembrane transporter activity"/>
    <property type="evidence" value="ECO:0007669"/>
    <property type="project" value="TreeGrafter"/>
</dbReference>
<sequence length="298" mass="32314">SNMEVKEQSLKFGFGGVSFIQQLAVNALFPVGLSTLERQFSLTSTDTGNISAWYDFAVLLVVFPICHFGRTTHKARWIGLGGLVMAAGSFVCALPHFLIDPYDPSHDHLKNSSDFGQCDASLDPITLADAAKCTKDASTTDGLASYTNLYFLIFLLGQTLHGIGSTPLFSIGTAYMDENVSQTASPLYLAIHSVISSFGPVLGFFAGGFLLRFYVDFDRVETVPVDPIDPRWIGAWWIGFVVAGIAILVTSLPILGFARELPEAKAHRHQSGNKVNAASQQAAKDLEELELFGSEINI</sequence>
<reference evidence="3" key="1">
    <citation type="submission" date="2023-10" db="EMBL/GenBank/DDBJ databases">
        <title>Genome assembly of Pristionchus species.</title>
        <authorList>
            <person name="Yoshida K."/>
            <person name="Sommer R.J."/>
        </authorList>
    </citation>
    <scope>NUCLEOTIDE SEQUENCE</scope>
    <source>
        <strain evidence="3">RS0144</strain>
    </source>
</reference>
<dbReference type="GO" id="GO:0016323">
    <property type="term" value="C:basolateral plasma membrane"/>
    <property type="evidence" value="ECO:0007669"/>
    <property type="project" value="TreeGrafter"/>
</dbReference>
<comment type="caution">
    <text evidence="3">The sequence shown here is derived from an EMBL/GenBank/DDBJ whole genome shotgun (WGS) entry which is preliminary data.</text>
</comment>
<name>A0AAV5SRK3_9BILA</name>
<dbReference type="InterPro" id="IPR036259">
    <property type="entry name" value="MFS_trans_sf"/>
</dbReference>
<keyword evidence="4" id="KW-1185">Reference proteome</keyword>
<keyword evidence="1" id="KW-1015">Disulfide bond</keyword>